<evidence type="ECO:0000313" key="6">
    <source>
        <dbReference type="Proteomes" id="UP000766595"/>
    </source>
</evidence>
<dbReference type="GO" id="GO:0016020">
    <property type="term" value="C:membrane"/>
    <property type="evidence" value="ECO:0007669"/>
    <property type="project" value="UniProtKB-UniRule"/>
</dbReference>
<dbReference type="AlphaFoldDB" id="A0A947D201"/>
<feature type="coiled-coil region" evidence="2">
    <location>
        <begin position="132"/>
        <end position="166"/>
    </location>
</feature>
<name>A0A947D201_9HYPH</name>
<keyword evidence="2" id="KW-0175">Coiled coil</keyword>
<dbReference type="NCBIfam" id="NF006543">
    <property type="entry name" value="PRK09039.1-2"/>
    <property type="match status" value="1"/>
</dbReference>
<sequence>MSLARGRRRDTRIDYWPGFVDAMATLLLVIIFLLSVFMLSQFFLTREITGKDTALSRLNSQIAELTELLALERAGKREVEDQVGTLRSSLTAVEGEKGRLQGLLEQQAGAASSSSGAVETLGTQLDDEKRVSARALAQVELLNQQISALRRQIAALETALDASESRDRESQTKISDLGKRLNVALAQRVQELQRYRSDFFGRLREILGSRSDIRVVGDRFVFQSEVLFPVGQETINDAGRADLDKLALAILELERQIPTEVAWTLRVDGHTDVRPTSSTGRFRSNWELSAARAISVVRYLIDRGVSPKRLVAAGFGEYQPLEEGASEEIYAKNRRIEIRMTDR</sequence>
<dbReference type="PANTHER" id="PTHR30329">
    <property type="entry name" value="STATOR ELEMENT OF FLAGELLAR MOTOR COMPLEX"/>
    <property type="match status" value="1"/>
</dbReference>
<evidence type="ECO:0000256" key="3">
    <source>
        <dbReference type="SAM" id="Phobius"/>
    </source>
</evidence>
<feature type="transmembrane region" description="Helical" evidence="3">
    <location>
        <begin position="20"/>
        <end position="44"/>
    </location>
</feature>
<keyword evidence="1 3" id="KW-0472">Membrane</keyword>
<dbReference type="InterPro" id="IPR050330">
    <property type="entry name" value="Bact_OuterMem_StrucFunc"/>
</dbReference>
<dbReference type="CDD" id="cd07185">
    <property type="entry name" value="OmpA_C-like"/>
    <property type="match status" value="1"/>
</dbReference>
<dbReference type="PROSITE" id="PS51123">
    <property type="entry name" value="OMPA_2"/>
    <property type="match status" value="1"/>
</dbReference>
<dbReference type="SUPFAM" id="SSF103088">
    <property type="entry name" value="OmpA-like"/>
    <property type="match status" value="1"/>
</dbReference>
<dbReference type="InterPro" id="IPR036737">
    <property type="entry name" value="OmpA-like_sf"/>
</dbReference>
<evidence type="ECO:0000256" key="2">
    <source>
        <dbReference type="SAM" id="Coils"/>
    </source>
</evidence>
<gene>
    <name evidence="5" type="ORF">KL771_05125</name>
</gene>
<keyword evidence="3" id="KW-0812">Transmembrane</keyword>
<proteinExistence type="predicted"/>
<accession>A0A947D201</accession>
<evidence type="ECO:0000256" key="1">
    <source>
        <dbReference type="PROSITE-ProRule" id="PRU00473"/>
    </source>
</evidence>
<keyword evidence="6" id="KW-1185">Reference proteome</keyword>
<reference evidence="5 6" key="1">
    <citation type="submission" date="2021-06" db="EMBL/GenBank/DDBJ databases">
        <authorList>
            <person name="Grouzdev D.S."/>
            <person name="Koziaeva V."/>
        </authorList>
    </citation>
    <scope>NUCLEOTIDE SEQUENCE [LARGE SCALE GENOMIC DNA]</scope>
    <source>
        <strain evidence="5 6">22</strain>
    </source>
</reference>
<organism evidence="5 6">
    <name type="scientific">Prosthecodimorpha staleyi</name>
    <dbReference type="NCBI Taxonomy" id="2840188"/>
    <lineage>
        <taxon>Bacteria</taxon>
        <taxon>Pseudomonadati</taxon>
        <taxon>Pseudomonadota</taxon>
        <taxon>Alphaproteobacteria</taxon>
        <taxon>Hyphomicrobiales</taxon>
        <taxon>Ancalomicrobiaceae</taxon>
        <taxon>Prosthecodimorpha</taxon>
    </lineage>
</organism>
<dbReference type="Gene3D" id="3.30.1330.60">
    <property type="entry name" value="OmpA-like domain"/>
    <property type="match status" value="1"/>
</dbReference>
<dbReference type="PANTHER" id="PTHR30329:SF21">
    <property type="entry name" value="LIPOPROTEIN YIAD-RELATED"/>
    <property type="match status" value="1"/>
</dbReference>
<evidence type="ECO:0000259" key="4">
    <source>
        <dbReference type="PROSITE" id="PS51123"/>
    </source>
</evidence>
<comment type="caution">
    <text evidence="5">The sequence shown here is derived from an EMBL/GenBank/DDBJ whole genome shotgun (WGS) entry which is preliminary data.</text>
</comment>
<dbReference type="Pfam" id="PF00691">
    <property type="entry name" value="OmpA"/>
    <property type="match status" value="1"/>
</dbReference>
<dbReference type="NCBIfam" id="NF006545">
    <property type="entry name" value="PRK09039.1-4"/>
    <property type="match status" value="1"/>
</dbReference>
<dbReference type="NCBIfam" id="NF006544">
    <property type="entry name" value="PRK09039.1-3"/>
    <property type="match status" value="1"/>
</dbReference>
<feature type="domain" description="OmpA-like" evidence="4">
    <location>
        <begin position="216"/>
        <end position="343"/>
    </location>
</feature>
<keyword evidence="3" id="KW-1133">Transmembrane helix</keyword>
<dbReference type="EMBL" id="JAHHZF010000002">
    <property type="protein sequence ID" value="MBT9288818.1"/>
    <property type="molecule type" value="Genomic_DNA"/>
</dbReference>
<dbReference type="InterPro" id="IPR006665">
    <property type="entry name" value="OmpA-like"/>
</dbReference>
<dbReference type="Proteomes" id="UP000766595">
    <property type="component" value="Unassembled WGS sequence"/>
</dbReference>
<dbReference type="Gene3D" id="1.10.287.1490">
    <property type="match status" value="1"/>
</dbReference>
<dbReference type="RefSeq" id="WP_261967467.1">
    <property type="nucleotide sequence ID" value="NZ_JAHHZF010000002.1"/>
</dbReference>
<evidence type="ECO:0000313" key="5">
    <source>
        <dbReference type="EMBL" id="MBT9288818.1"/>
    </source>
</evidence>
<protein>
    <submittedName>
        <fullName evidence="5">Peptidoglycan -binding protein</fullName>
    </submittedName>
</protein>